<proteinExistence type="predicted"/>
<keyword evidence="1" id="KW-0472">Membrane</keyword>
<organism evidence="2 4">
    <name type="scientific">Didymodactylos carnosus</name>
    <dbReference type="NCBI Taxonomy" id="1234261"/>
    <lineage>
        <taxon>Eukaryota</taxon>
        <taxon>Metazoa</taxon>
        <taxon>Spiralia</taxon>
        <taxon>Gnathifera</taxon>
        <taxon>Rotifera</taxon>
        <taxon>Eurotatoria</taxon>
        <taxon>Bdelloidea</taxon>
        <taxon>Philodinida</taxon>
        <taxon>Philodinidae</taxon>
        <taxon>Didymodactylos</taxon>
    </lineage>
</organism>
<name>A0A8S2G8W1_9BILA</name>
<evidence type="ECO:0000313" key="2">
    <source>
        <dbReference type="EMBL" id="CAF1656329.1"/>
    </source>
</evidence>
<dbReference type="Proteomes" id="UP000677228">
    <property type="component" value="Unassembled WGS sequence"/>
</dbReference>
<evidence type="ECO:0000256" key="1">
    <source>
        <dbReference type="SAM" id="Phobius"/>
    </source>
</evidence>
<dbReference type="EMBL" id="CAJNOK010068164">
    <property type="protein sequence ID" value="CAF1656329.1"/>
    <property type="molecule type" value="Genomic_DNA"/>
</dbReference>
<dbReference type="Proteomes" id="UP000682733">
    <property type="component" value="Unassembled WGS sequence"/>
</dbReference>
<evidence type="ECO:0000313" key="3">
    <source>
        <dbReference type="EMBL" id="CAF4509104.1"/>
    </source>
</evidence>
<comment type="caution">
    <text evidence="2">The sequence shown here is derived from an EMBL/GenBank/DDBJ whole genome shotgun (WGS) entry which is preliminary data.</text>
</comment>
<dbReference type="AlphaFoldDB" id="A0A8S2G8W1"/>
<reference evidence="2" key="1">
    <citation type="submission" date="2021-02" db="EMBL/GenBank/DDBJ databases">
        <authorList>
            <person name="Nowell W R."/>
        </authorList>
    </citation>
    <scope>NUCLEOTIDE SEQUENCE</scope>
</reference>
<accession>A0A8S2G8W1</accession>
<keyword evidence="1" id="KW-1133">Transmembrane helix</keyword>
<evidence type="ECO:0000313" key="4">
    <source>
        <dbReference type="Proteomes" id="UP000677228"/>
    </source>
</evidence>
<feature type="non-terminal residue" evidence="2">
    <location>
        <position position="46"/>
    </location>
</feature>
<dbReference type="EMBL" id="CAJOBA010097655">
    <property type="protein sequence ID" value="CAF4509104.1"/>
    <property type="molecule type" value="Genomic_DNA"/>
</dbReference>
<sequence length="46" mass="5017">MTTLEALLLPRPDATSLVEPEVPLTSLAFVFLIVVIHVPCLGKKDE</sequence>
<protein>
    <submittedName>
        <fullName evidence="2">Uncharacterized protein</fullName>
    </submittedName>
</protein>
<feature type="transmembrane region" description="Helical" evidence="1">
    <location>
        <begin position="22"/>
        <end position="42"/>
    </location>
</feature>
<gene>
    <name evidence="2" type="ORF">OVA965_LOCUS45087</name>
    <name evidence="3" type="ORF">TMI583_LOCUS48281</name>
</gene>
<keyword evidence="1" id="KW-0812">Transmembrane</keyword>